<feature type="domain" description="K Homology" evidence="4">
    <location>
        <begin position="595"/>
        <end position="663"/>
    </location>
</feature>
<name>A0A0C3NNH5_PISTI</name>
<keyword evidence="1" id="KW-0677">Repeat</keyword>
<dbReference type="SUPFAM" id="SSF54791">
    <property type="entry name" value="Eukaryotic type KH-domain (KH-domain type I)"/>
    <property type="match status" value="4"/>
</dbReference>
<dbReference type="InterPro" id="IPR004087">
    <property type="entry name" value="KH_dom"/>
</dbReference>
<dbReference type="PANTHER" id="PTHR10627">
    <property type="entry name" value="SCP160"/>
    <property type="match status" value="1"/>
</dbReference>
<keyword evidence="2" id="KW-0694">RNA-binding</keyword>
<dbReference type="InterPro" id="IPR004088">
    <property type="entry name" value="KH_dom_type_1"/>
</dbReference>
<dbReference type="PANTHER" id="PTHR10627:SF76">
    <property type="entry name" value="KH DOMAIN-CONTAINING PROTEIN YLL032C"/>
    <property type="match status" value="1"/>
</dbReference>
<dbReference type="GO" id="GO:0003729">
    <property type="term" value="F:mRNA binding"/>
    <property type="evidence" value="ECO:0007669"/>
    <property type="project" value="TreeGrafter"/>
</dbReference>
<accession>A0A0C3NNH5</accession>
<feature type="region of interest" description="Disordered" evidence="3">
    <location>
        <begin position="707"/>
        <end position="731"/>
    </location>
</feature>
<dbReference type="GO" id="GO:0005737">
    <property type="term" value="C:cytoplasm"/>
    <property type="evidence" value="ECO:0007669"/>
    <property type="project" value="TreeGrafter"/>
</dbReference>
<dbReference type="OrthoDB" id="271862at2759"/>
<dbReference type="EMBL" id="KN831982">
    <property type="protein sequence ID" value="KIO02420.1"/>
    <property type="molecule type" value="Genomic_DNA"/>
</dbReference>
<reference evidence="6" key="2">
    <citation type="submission" date="2015-01" db="EMBL/GenBank/DDBJ databases">
        <title>Evolutionary Origins and Diversification of the Mycorrhizal Mutualists.</title>
        <authorList>
            <consortium name="DOE Joint Genome Institute"/>
            <consortium name="Mycorrhizal Genomics Consortium"/>
            <person name="Kohler A."/>
            <person name="Kuo A."/>
            <person name="Nagy L.G."/>
            <person name="Floudas D."/>
            <person name="Copeland A."/>
            <person name="Barry K.W."/>
            <person name="Cichocki N."/>
            <person name="Veneault-Fourrey C."/>
            <person name="LaButti K."/>
            <person name="Lindquist E.A."/>
            <person name="Lipzen A."/>
            <person name="Lundell T."/>
            <person name="Morin E."/>
            <person name="Murat C."/>
            <person name="Riley R."/>
            <person name="Ohm R."/>
            <person name="Sun H."/>
            <person name="Tunlid A."/>
            <person name="Henrissat B."/>
            <person name="Grigoriev I.V."/>
            <person name="Hibbett D.S."/>
            <person name="Martin F."/>
        </authorList>
    </citation>
    <scope>NUCLEOTIDE SEQUENCE [LARGE SCALE GENOMIC DNA]</scope>
    <source>
        <strain evidence="6">Marx 270</strain>
    </source>
</reference>
<dbReference type="InterPro" id="IPR036612">
    <property type="entry name" value="KH_dom_type_1_sf"/>
</dbReference>
<dbReference type="Gene3D" id="3.30.1370.10">
    <property type="entry name" value="K Homology domain, type 1"/>
    <property type="match status" value="4"/>
</dbReference>
<evidence type="ECO:0000256" key="1">
    <source>
        <dbReference type="ARBA" id="ARBA00022737"/>
    </source>
</evidence>
<evidence type="ECO:0000313" key="5">
    <source>
        <dbReference type="EMBL" id="KIO02420.1"/>
    </source>
</evidence>
<dbReference type="Pfam" id="PF00013">
    <property type="entry name" value="KH_1"/>
    <property type="match status" value="3"/>
</dbReference>
<dbReference type="PROSITE" id="PS50084">
    <property type="entry name" value="KH_TYPE_1"/>
    <property type="match status" value="3"/>
</dbReference>
<dbReference type="Pfam" id="PF24563">
    <property type="entry name" value="KH_Mug60-KHD4"/>
    <property type="match status" value="1"/>
</dbReference>
<dbReference type="InterPro" id="IPR056553">
    <property type="entry name" value="KH_Mug60-KHD4"/>
</dbReference>
<dbReference type="CDD" id="cd22453">
    <property type="entry name" value="KH-I_MUG60_like"/>
    <property type="match status" value="1"/>
</dbReference>
<evidence type="ECO:0000256" key="3">
    <source>
        <dbReference type="SAM" id="MobiDB-lite"/>
    </source>
</evidence>
<dbReference type="SMART" id="SM00322">
    <property type="entry name" value="KH"/>
    <property type="match status" value="4"/>
</dbReference>
<dbReference type="AlphaFoldDB" id="A0A0C3NNH5"/>
<feature type="domain" description="K Homology" evidence="4">
    <location>
        <begin position="443"/>
        <end position="511"/>
    </location>
</feature>
<dbReference type="InParanoid" id="A0A0C3NNH5"/>
<feature type="compositionally biased region" description="Low complexity" evidence="3">
    <location>
        <begin position="714"/>
        <end position="731"/>
    </location>
</feature>
<gene>
    <name evidence="5" type="ORF">M404DRAFT_16122</name>
</gene>
<feature type="region of interest" description="Disordered" evidence="3">
    <location>
        <begin position="922"/>
        <end position="992"/>
    </location>
</feature>
<evidence type="ECO:0000259" key="4">
    <source>
        <dbReference type="SMART" id="SM00322"/>
    </source>
</evidence>
<dbReference type="STRING" id="870435.A0A0C3NNH5"/>
<evidence type="ECO:0000313" key="6">
    <source>
        <dbReference type="Proteomes" id="UP000054217"/>
    </source>
</evidence>
<dbReference type="HOGENOM" id="CLU_002477_0_0_1"/>
<keyword evidence="6" id="KW-1185">Reference proteome</keyword>
<dbReference type="Proteomes" id="UP000054217">
    <property type="component" value="Unassembled WGS sequence"/>
</dbReference>
<organism evidence="5 6">
    <name type="scientific">Pisolithus tinctorius Marx 270</name>
    <dbReference type="NCBI Taxonomy" id="870435"/>
    <lineage>
        <taxon>Eukaryota</taxon>
        <taxon>Fungi</taxon>
        <taxon>Dikarya</taxon>
        <taxon>Basidiomycota</taxon>
        <taxon>Agaricomycotina</taxon>
        <taxon>Agaricomycetes</taxon>
        <taxon>Agaricomycetidae</taxon>
        <taxon>Boletales</taxon>
        <taxon>Sclerodermatineae</taxon>
        <taxon>Pisolithaceae</taxon>
        <taxon>Pisolithus</taxon>
    </lineage>
</organism>
<reference evidence="5 6" key="1">
    <citation type="submission" date="2014-04" db="EMBL/GenBank/DDBJ databases">
        <authorList>
            <consortium name="DOE Joint Genome Institute"/>
            <person name="Kuo A."/>
            <person name="Kohler A."/>
            <person name="Costa M.D."/>
            <person name="Nagy L.G."/>
            <person name="Floudas D."/>
            <person name="Copeland A."/>
            <person name="Barry K.W."/>
            <person name="Cichocki N."/>
            <person name="Veneault-Fourrey C."/>
            <person name="LaButti K."/>
            <person name="Lindquist E.A."/>
            <person name="Lipzen A."/>
            <person name="Lundell T."/>
            <person name="Morin E."/>
            <person name="Murat C."/>
            <person name="Sun H."/>
            <person name="Tunlid A."/>
            <person name="Henrissat B."/>
            <person name="Grigoriev I.V."/>
            <person name="Hibbett D.S."/>
            <person name="Martin F."/>
            <person name="Nordberg H.P."/>
            <person name="Cantor M.N."/>
            <person name="Hua S.X."/>
        </authorList>
    </citation>
    <scope>NUCLEOTIDE SEQUENCE [LARGE SCALE GENOMIC DNA]</scope>
    <source>
        <strain evidence="5 6">Marx 270</strain>
    </source>
</reference>
<sequence length="992" mass="109576">MDVYSVSFTHPRRSRQQQHVPFDPHPRNNSEHFPLQHSLTHPVANQADNDTVEKLTKLASSLFNVQVSWLLADGGRSWNFHISGAYPQHRTTIKVPRADILDPPSAKPVLKQDVRRRLDEIASLTYAHIAVVNSPLSISSRTPPDGVSSTAGWSGLETERVCELVITGSSDAIELARVRLLVMLDELSGLHAEPCEIDHKLHAITAGRKRNVLQKVQEDTATNIYFPSPLQGLVGPEIITAATLPQTPGQQHVTGVQAGPAQAQAYSPNVIWITGEFFGVQRAKDMLFQLSVQKSKAIQSRETVILPRKLDWMVLDRADDLKSIMSDNATFIQFPPIGSSTSLIAVYGDHLVNVQRTIRSIMQLACQHYVGSFWLLPMQFNVLLPPSSLNPAQVATLLKQISLTTGAEIVFKSNCFEIHGLEYEVRAAVSTILDLDIVKPFHHEIRFQVELANEHREFISGKKNGKINKIMQSTGVKIKFETFNEHNFLIDLSGSDASVIQGLTLLQEELPAEISFHVPEAYHKRIIGIGGRNIQRIMKKYGVYVKFSNAEEFAALGGYNDNEDNVVARTPSKNAVNLDNLKQSVMEIVNPKDKDYVNETLSIPRRYHRTLLGEKGIFIHDIETKTNSRVRFPDKETASDLVVIFGPENQVQIAAAMLLEHVPFEADMAVPPSPDLPRVCASAEFSAFIERIKRDFQVSIMPTIKSTAPVHTNGSSSSADHGQSSSQAQGAPGDCSFKFRCQRSNTDFLLAARELLEQFLLNHNVHVYPSATAHTHKRGDSFAEAFPHFDSKVLTARRHGTESVELSRSEILGDRRLRLANSSPDVKALFNTPPYIYDLDEREDSQSAYGPPGSAGLDYWTPLPPIGTGIATRTRNTEDALKRGSDSLLESKIKEQISKPRSLQNRAQSLDLTYSLSRLTDASARLPPPESPTTSTGGTGGNSSPTSATAPSFPSVYGPRSVIGSSAQRNARVRDSEDVTDEVSRVMSNLGL</sequence>
<feature type="region of interest" description="Disordered" evidence="3">
    <location>
        <begin position="1"/>
        <end position="34"/>
    </location>
</feature>
<evidence type="ECO:0000256" key="2">
    <source>
        <dbReference type="PROSITE-ProRule" id="PRU00117"/>
    </source>
</evidence>
<feature type="domain" description="K Homology" evidence="4">
    <location>
        <begin position="189"/>
        <end position="292"/>
    </location>
</feature>
<feature type="compositionally biased region" description="Low complexity" evidence="3">
    <location>
        <begin position="932"/>
        <end position="955"/>
    </location>
</feature>
<proteinExistence type="predicted"/>
<protein>
    <recommendedName>
        <fullName evidence="4">K Homology domain-containing protein</fullName>
    </recommendedName>
</protein>
<feature type="domain" description="K Homology" evidence="4">
    <location>
        <begin position="512"/>
        <end position="590"/>
    </location>
</feature>